<dbReference type="Pfam" id="PF09297">
    <property type="entry name" value="Zn_ribbon_NUD"/>
    <property type="match status" value="1"/>
</dbReference>
<comment type="cofactor">
    <cofactor evidence="2">
        <name>Zn(2+)</name>
        <dbReference type="ChEBI" id="CHEBI:29105"/>
    </cofactor>
</comment>
<keyword evidence="6 11" id="KW-0378">Hydrolase</keyword>
<sequence>MFRPDNEPPPEGIPRLLVVFQRGKLVSDMRSTMPCLLQEEAVRLGGWDVRRSHFVGYWEEQPCFALEIDEAHELEPDTYQVGSLWHLVGRVDEQLFALAGRAAQLLDWERDHQFCGRCGERMQADTRERAMRCARCSVTCYPRIAPCVIVLVTRGEELLLARGRNHPQGMYSTLAGFIEAGESVEECLIREVKEEVGVTVGNLKYFQSQSWPFPNQLMLGFFAEYESGDIVCDPSEIAEADWFHFRDLPRVPPPASVAGQLIGHYINTLVKAE</sequence>
<dbReference type="CDD" id="cd03429">
    <property type="entry name" value="NUDIX_NADH_pyrophosphatase_Nudt13"/>
    <property type="match status" value="1"/>
</dbReference>
<keyword evidence="5" id="KW-0479">Metal-binding</keyword>
<evidence type="ECO:0000256" key="2">
    <source>
        <dbReference type="ARBA" id="ARBA00001947"/>
    </source>
</evidence>
<reference evidence="11 12" key="1">
    <citation type="submission" date="2019-09" db="EMBL/GenBank/DDBJ databases">
        <authorList>
            <person name="Chen X.-Y."/>
        </authorList>
    </citation>
    <scope>NUCLEOTIDE SEQUENCE [LARGE SCALE GENOMIC DNA]</scope>
    <source>
        <strain evidence="11 12">NY5</strain>
    </source>
</reference>
<accession>A0A5B0X1G3</accession>
<dbReference type="Pfam" id="PF09296">
    <property type="entry name" value="NUDIX-like"/>
    <property type="match status" value="1"/>
</dbReference>
<dbReference type="Gene3D" id="3.90.79.20">
    <property type="match status" value="1"/>
</dbReference>
<keyword evidence="7" id="KW-0460">Magnesium</keyword>
<comment type="caution">
    <text evidence="11">The sequence shown here is derived from an EMBL/GenBank/DDBJ whole genome shotgun (WGS) entry which is preliminary data.</text>
</comment>
<comment type="catalytic activity">
    <reaction evidence="9">
        <text>a 5'-end NAD(+)-phospho-ribonucleoside in mRNA + H2O = a 5'-end phospho-adenosine-phospho-ribonucleoside in mRNA + beta-nicotinamide D-ribonucleotide + 2 H(+)</text>
        <dbReference type="Rhea" id="RHEA:60876"/>
        <dbReference type="Rhea" id="RHEA-COMP:15698"/>
        <dbReference type="Rhea" id="RHEA-COMP:15719"/>
        <dbReference type="ChEBI" id="CHEBI:14649"/>
        <dbReference type="ChEBI" id="CHEBI:15377"/>
        <dbReference type="ChEBI" id="CHEBI:15378"/>
        <dbReference type="ChEBI" id="CHEBI:144029"/>
        <dbReference type="ChEBI" id="CHEBI:144051"/>
    </reaction>
    <physiologicalReaction direction="left-to-right" evidence="9">
        <dbReference type="Rhea" id="RHEA:60877"/>
    </physiologicalReaction>
</comment>
<dbReference type="EC" id="3.6.1.22" evidence="4"/>
<dbReference type="RefSeq" id="WP_149610224.1">
    <property type="nucleotide sequence ID" value="NZ_VTUX01000002.1"/>
</dbReference>
<organism evidence="11 12">
    <name type="scientific">Pseudohalioglobus sediminis</name>
    <dbReference type="NCBI Taxonomy" id="2606449"/>
    <lineage>
        <taxon>Bacteria</taxon>
        <taxon>Pseudomonadati</taxon>
        <taxon>Pseudomonadota</taxon>
        <taxon>Gammaproteobacteria</taxon>
        <taxon>Cellvibrionales</taxon>
        <taxon>Halieaceae</taxon>
        <taxon>Pseudohalioglobus</taxon>
    </lineage>
</organism>
<dbReference type="Pfam" id="PF00293">
    <property type="entry name" value="NUDIX"/>
    <property type="match status" value="1"/>
</dbReference>
<evidence type="ECO:0000256" key="4">
    <source>
        <dbReference type="ARBA" id="ARBA00012381"/>
    </source>
</evidence>
<dbReference type="InterPro" id="IPR020084">
    <property type="entry name" value="NUDIX_hydrolase_CS"/>
</dbReference>
<dbReference type="Gene3D" id="3.90.79.10">
    <property type="entry name" value="Nucleoside Triphosphate Pyrophosphohydrolase"/>
    <property type="match status" value="1"/>
</dbReference>
<evidence type="ECO:0000256" key="7">
    <source>
        <dbReference type="ARBA" id="ARBA00022842"/>
    </source>
</evidence>
<evidence type="ECO:0000256" key="1">
    <source>
        <dbReference type="ARBA" id="ARBA00001946"/>
    </source>
</evidence>
<dbReference type="InterPro" id="IPR000086">
    <property type="entry name" value="NUDIX_hydrolase_dom"/>
</dbReference>
<evidence type="ECO:0000256" key="9">
    <source>
        <dbReference type="ARBA" id="ARBA00023679"/>
    </source>
</evidence>
<evidence type="ECO:0000256" key="6">
    <source>
        <dbReference type="ARBA" id="ARBA00022801"/>
    </source>
</evidence>
<dbReference type="PANTHER" id="PTHR42904:SF6">
    <property type="entry name" value="NAD-CAPPED RNA HYDROLASE NUDT12"/>
    <property type="match status" value="1"/>
</dbReference>
<evidence type="ECO:0000256" key="5">
    <source>
        <dbReference type="ARBA" id="ARBA00022723"/>
    </source>
</evidence>
<dbReference type="AlphaFoldDB" id="A0A5B0X1G3"/>
<dbReference type="SUPFAM" id="SSF55811">
    <property type="entry name" value="Nudix"/>
    <property type="match status" value="2"/>
</dbReference>
<dbReference type="GO" id="GO:0110153">
    <property type="term" value="F:RNA NAD-cap (NMN-forming) hydrolase activity"/>
    <property type="evidence" value="ECO:0007669"/>
    <property type="project" value="RHEA"/>
</dbReference>
<keyword evidence="12" id="KW-1185">Reference proteome</keyword>
<dbReference type="InterPro" id="IPR015376">
    <property type="entry name" value="Znr_NADH_PPase"/>
</dbReference>
<evidence type="ECO:0000256" key="8">
    <source>
        <dbReference type="ARBA" id="ARBA00023027"/>
    </source>
</evidence>
<proteinExistence type="inferred from homology"/>
<protein>
    <recommendedName>
        <fullName evidence="4">NAD(+) diphosphatase</fullName>
        <ecNumber evidence="4">3.6.1.22</ecNumber>
    </recommendedName>
</protein>
<keyword evidence="8" id="KW-0520">NAD</keyword>
<dbReference type="GO" id="GO:0046872">
    <property type="term" value="F:metal ion binding"/>
    <property type="evidence" value="ECO:0007669"/>
    <property type="project" value="UniProtKB-KW"/>
</dbReference>
<dbReference type="GO" id="GO:0006742">
    <property type="term" value="P:NADP+ catabolic process"/>
    <property type="evidence" value="ECO:0007669"/>
    <property type="project" value="TreeGrafter"/>
</dbReference>
<dbReference type="GO" id="GO:0035529">
    <property type="term" value="F:NADH pyrophosphatase activity"/>
    <property type="evidence" value="ECO:0007669"/>
    <property type="project" value="TreeGrafter"/>
</dbReference>
<dbReference type="InterPro" id="IPR015797">
    <property type="entry name" value="NUDIX_hydrolase-like_dom_sf"/>
</dbReference>
<dbReference type="EMBL" id="VTUX01000002">
    <property type="protein sequence ID" value="KAA1193116.1"/>
    <property type="molecule type" value="Genomic_DNA"/>
</dbReference>
<dbReference type="InterPro" id="IPR050241">
    <property type="entry name" value="NAD-cap_RNA_hydrolase_NudC"/>
</dbReference>
<dbReference type="PANTHER" id="PTHR42904">
    <property type="entry name" value="NUDIX HYDROLASE, NUDC SUBFAMILY"/>
    <property type="match status" value="1"/>
</dbReference>
<gene>
    <name evidence="11" type="primary">nudC</name>
    <name evidence="11" type="ORF">F0M18_04525</name>
</gene>
<dbReference type="InterPro" id="IPR049734">
    <property type="entry name" value="NudC-like_C"/>
</dbReference>
<comment type="similarity">
    <text evidence="3">Belongs to the Nudix hydrolase family. NudC subfamily.</text>
</comment>
<dbReference type="PROSITE" id="PS00893">
    <property type="entry name" value="NUDIX_BOX"/>
    <property type="match status" value="1"/>
</dbReference>
<dbReference type="PROSITE" id="PS51462">
    <property type="entry name" value="NUDIX"/>
    <property type="match status" value="1"/>
</dbReference>
<feature type="domain" description="Nudix hydrolase" evidence="10">
    <location>
        <begin position="142"/>
        <end position="265"/>
    </location>
</feature>
<dbReference type="GO" id="GO:0005829">
    <property type="term" value="C:cytosol"/>
    <property type="evidence" value="ECO:0007669"/>
    <property type="project" value="TreeGrafter"/>
</dbReference>
<dbReference type="InterPro" id="IPR015375">
    <property type="entry name" value="NADH_PPase-like_N"/>
</dbReference>
<dbReference type="Proteomes" id="UP000323708">
    <property type="component" value="Unassembled WGS sequence"/>
</dbReference>
<evidence type="ECO:0000313" key="11">
    <source>
        <dbReference type="EMBL" id="KAA1193116.1"/>
    </source>
</evidence>
<comment type="cofactor">
    <cofactor evidence="1">
        <name>Mg(2+)</name>
        <dbReference type="ChEBI" id="CHEBI:18420"/>
    </cofactor>
</comment>
<evidence type="ECO:0000259" key="10">
    <source>
        <dbReference type="PROSITE" id="PS51462"/>
    </source>
</evidence>
<evidence type="ECO:0000313" key="12">
    <source>
        <dbReference type="Proteomes" id="UP000323708"/>
    </source>
</evidence>
<dbReference type="GO" id="GO:0019677">
    <property type="term" value="P:NAD+ catabolic process"/>
    <property type="evidence" value="ECO:0007669"/>
    <property type="project" value="TreeGrafter"/>
</dbReference>
<name>A0A5B0X1G3_9GAMM</name>
<evidence type="ECO:0000256" key="3">
    <source>
        <dbReference type="ARBA" id="ARBA00009595"/>
    </source>
</evidence>
<dbReference type="NCBIfam" id="NF001299">
    <property type="entry name" value="PRK00241.1"/>
    <property type="match status" value="1"/>
</dbReference>